<dbReference type="Proteomes" id="UP000184088">
    <property type="component" value="Unassembled WGS sequence"/>
</dbReference>
<sequence length="95" mass="10705">MYVGTIKIYLVANWVHSLKEKRMIIKSLASKVRNKFNVSIAEIGNQDLHQSIVLGIACIGSDYVYADNIIEDVLNFIEKSTDAYVSNVEKEIISL</sequence>
<dbReference type="SUPFAM" id="SSF103007">
    <property type="entry name" value="Hypothetical protein TT1725"/>
    <property type="match status" value="1"/>
</dbReference>
<dbReference type="RefSeq" id="WP_073341249.1">
    <property type="nucleotide sequence ID" value="NZ_FQVH01000001.1"/>
</dbReference>
<accession>A0A1M4T813</accession>
<keyword evidence="2" id="KW-1185">Reference proteome</keyword>
<dbReference type="OrthoDB" id="9809023at2"/>
<dbReference type="EMBL" id="FQVH01000001">
    <property type="protein sequence ID" value="SHE40619.1"/>
    <property type="molecule type" value="Genomic_DNA"/>
</dbReference>
<dbReference type="PANTHER" id="PTHR36441">
    <property type="entry name" value="HYPOTHETICAL CYTOSOLIC PROTEIN"/>
    <property type="match status" value="1"/>
</dbReference>
<gene>
    <name evidence="1" type="ORF">SAMN02746089_00241</name>
</gene>
<evidence type="ECO:0008006" key="3">
    <source>
        <dbReference type="Google" id="ProtNLM"/>
    </source>
</evidence>
<dbReference type="PANTHER" id="PTHR36441:SF1">
    <property type="entry name" value="DUF503 DOMAIN-CONTAINING PROTEIN"/>
    <property type="match status" value="1"/>
</dbReference>
<proteinExistence type="predicted"/>
<dbReference type="Gene3D" id="3.30.70.1120">
    <property type="entry name" value="TT1725-like"/>
    <property type="match status" value="1"/>
</dbReference>
<dbReference type="AlphaFoldDB" id="A0A1M4T813"/>
<evidence type="ECO:0000313" key="2">
    <source>
        <dbReference type="Proteomes" id="UP000184088"/>
    </source>
</evidence>
<dbReference type="InterPro" id="IPR007546">
    <property type="entry name" value="DUF503"/>
</dbReference>
<organism evidence="1 2">
    <name type="scientific">Caldanaerobius fijiensis DSM 17918</name>
    <dbReference type="NCBI Taxonomy" id="1121256"/>
    <lineage>
        <taxon>Bacteria</taxon>
        <taxon>Bacillati</taxon>
        <taxon>Bacillota</taxon>
        <taxon>Clostridia</taxon>
        <taxon>Thermoanaerobacterales</taxon>
        <taxon>Thermoanaerobacteraceae</taxon>
        <taxon>Caldanaerobius</taxon>
    </lineage>
</organism>
<protein>
    <recommendedName>
        <fullName evidence="3">DUF503 domain-containing protein</fullName>
    </recommendedName>
</protein>
<dbReference type="STRING" id="1121256.SAMN02746089_00241"/>
<reference evidence="1 2" key="1">
    <citation type="submission" date="2016-11" db="EMBL/GenBank/DDBJ databases">
        <authorList>
            <person name="Jaros S."/>
            <person name="Januszkiewicz K."/>
            <person name="Wedrychowicz H."/>
        </authorList>
    </citation>
    <scope>NUCLEOTIDE SEQUENCE [LARGE SCALE GENOMIC DNA]</scope>
    <source>
        <strain evidence="1 2">DSM 17918</strain>
    </source>
</reference>
<evidence type="ECO:0000313" key="1">
    <source>
        <dbReference type="EMBL" id="SHE40619.1"/>
    </source>
</evidence>
<dbReference type="InterPro" id="IPR036746">
    <property type="entry name" value="TT1725-like_sf"/>
</dbReference>
<dbReference type="Pfam" id="PF04456">
    <property type="entry name" value="DUF503"/>
    <property type="match status" value="1"/>
</dbReference>
<name>A0A1M4T813_9THEO</name>